<dbReference type="HAMAP" id="MF_00973">
    <property type="entry name" value="Gluconeogen_factor"/>
    <property type="match status" value="1"/>
</dbReference>
<dbReference type="GO" id="GO:0005737">
    <property type="term" value="C:cytoplasm"/>
    <property type="evidence" value="ECO:0007669"/>
    <property type="project" value="UniProtKB-SubCell"/>
</dbReference>
<comment type="subcellular location">
    <subcellularLocation>
        <location evidence="2">Cytoplasm</location>
    </subcellularLocation>
</comment>
<evidence type="ECO:0000256" key="2">
    <source>
        <dbReference type="HAMAP-Rule" id="MF_00973"/>
    </source>
</evidence>
<dbReference type="Pfam" id="PF01933">
    <property type="entry name" value="CofD"/>
    <property type="match status" value="1"/>
</dbReference>
<evidence type="ECO:0000313" key="3">
    <source>
        <dbReference type="EMBL" id="RDE72322.1"/>
    </source>
</evidence>
<dbReference type="InterPro" id="IPR010119">
    <property type="entry name" value="Gluconeogen_factor"/>
</dbReference>
<dbReference type="PANTHER" id="PTHR30135:SF3">
    <property type="entry name" value="GLUCONEOGENESIS FACTOR-RELATED"/>
    <property type="match status" value="1"/>
</dbReference>
<dbReference type="AlphaFoldDB" id="A0A8B2U9X4"/>
<comment type="similarity">
    <text evidence="2">Belongs to the gluconeogenesis factor family.</text>
</comment>
<proteinExistence type="inferred from homology"/>
<organism evidence="3 4">
    <name type="scientific">Aggregatibacter segnis</name>
    <dbReference type="NCBI Taxonomy" id="739"/>
    <lineage>
        <taxon>Bacteria</taxon>
        <taxon>Pseudomonadati</taxon>
        <taxon>Pseudomonadota</taxon>
        <taxon>Gammaproteobacteria</taxon>
        <taxon>Pasteurellales</taxon>
        <taxon>Pasteurellaceae</taxon>
        <taxon>Aggregatibacter</taxon>
    </lineage>
</organism>
<dbReference type="GO" id="GO:0043743">
    <property type="term" value="F:LPPG:FO 2-phospho-L-lactate transferase activity"/>
    <property type="evidence" value="ECO:0007669"/>
    <property type="project" value="InterPro"/>
</dbReference>
<dbReference type="PANTHER" id="PTHR30135">
    <property type="entry name" value="UNCHARACTERIZED PROTEIN YVCK-RELATED"/>
    <property type="match status" value="1"/>
</dbReference>
<accession>A0A8B2U9X4</accession>
<dbReference type="InterPro" id="IPR038136">
    <property type="entry name" value="CofD-like_dom_sf"/>
</dbReference>
<dbReference type="RefSeq" id="WP_111294517.1">
    <property type="nucleotide sequence ID" value="NZ_CAUTCU010000015.1"/>
</dbReference>
<gene>
    <name evidence="3" type="ORF">DPV83_01500</name>
</gene>
<comment type="caution">
    <text evidence="3">The sequence shown here is derived from an EMBL/GenBank/DDBJ whole genome shotgun (WGS) entry which is preliminary data.</text>
</comment>
<dbReference type="NCBIfam" id="TIGR01826">
    <property type="entry name" value="CofD_related"/>
    <property type="match status" value="1"/>
</dbReference>
<sequence>MADFKGYQQYENLSTLKKVVAIGGGHGLGRVMSSLSFLKERLTAIVTTTDNGGSTGRIRTNQGGIAWGDLRNCLNQIITEPSTASALFEYRFGGNGELAGHNLGNLMLKALEDMHIRPTEAVNLIRELLHVKSFIVPMSEQSVHLAAVLNGGNSVVGEVSVDSLTELPKSIFLVPYVTATPEAIQALKEADLILFGPGSFLTSIMPPILLPEIIEQLRQSEAKKIFIDNLGIEHSPASSLSLADRIHWINETVGQPIIDGAIVPFNAVQNSHPMEIKILAGRLNADDISYRHDRALLCSAIDELLGELLESPEEEHSEPTSL</sequence>
<name>A0A8B2U9X4_9PAST</name>
<dbReference type="SUPFAM" id="SSF142338">
    <property type="entry name" value="CofD-like"/>
    <property type="match status" value="1"/>
</dbReference>
<dbReference type="InterPro" id="IPR002882">
    <property type="entry name" value="CofD"/>
</dbReference>
<evidence type="ECO:0000313" key="4">
    <source>
        <dbReference type="Proteomes" id="UP000253998"/>
    </source>
</evidence>
<protein>
    <recommendedName>
        <fullName evidence="2">Putative gluconeogenesis factor</fullName>
    </recommendedName>
</protein>
<dbReference type="CDD" id="cd07187">
    <property type="entry name" value="YvcK_like"/>
    <property type="match status" value="1"/>
</dbReference>
<keyword evidence="1 2" id="KW-0963">Cytoplasm</keyword>
<reference evidence="3 4" key="1">
    <citation type="submission" date="2018-05" db="EMBL/GenBank/DDBJ databases">
        <title>Draft Genome Sequences for a Diverse set of 7 Haemophilus Species.</title>
        <authorList>
            <person name="Nichols M."/>
            <person name="Topaz N."/>
            <person name="Wang X."/>
            <person name="Wang X."/>
            <person name="Boxrud D."/>
        </authorList>
    </citation>
    <scope>NUCLEOTIDE SEQUENCE [LARGE SCALE GENOMIC DNA]</scope>
    <source>
        <strain evidence="3 4">C2001002503</strain>
    </source>
</reference>
<dbReference type="EMBL" id="QEPM01000001">
    <property type="protein sequence ID" value="RDE72322.1"/>
    <property type="molecule type" value="Genomic_DNA"/>
</dbReference>
<comment type="function">
    <text evidence="2">Required for morphogenesis under gluconeogenic growth conditions.</text>
</comment>
<dbReference type="Gene3D" id="3.40.50.10680">
    <property type="entry name" value="CofD-like domains"/>
    <property type="match status" value="1"/>
</dbReference>
<evidence type="ECO:0000256" key="1">
    <source>
        <dbReference type="ARBA" id="ARBA00022490"/>
    </source>
</evidence>
<dbReference type="Proteomes" id="UP000253998">
    <property type="component" value="Unassembled WGS sequence"/>
</dbReference>
<dbReference type="GO" id="GO:0008360">
    <property type="term" value="P:regulation of cell shape"/>
    <property type="evidence" value="ECO:0007669"/>
    <property type="project" value="UniProtKB-UniRule"/>
</dbReference>